<evidence type="ECO:0000256" key="2">
    <source>
        <dbReference type="ARBA" id="ARBA00023002"/>
    </source>
</evidence>
<protein>
    <submittedName>
        <fullName evidence="3">Oxidoreductase</fullName>
    </submittedName>
</protein>
<dbReference type="SUPFAM" id="SSF51735">
    <property type="entry name" value="NAD(P)-binding Rossmann-fold domains"/>
    <property type="match status" value="1"/>
</dbReference>
<dbReference type="InterPro" id="IPR036291">
    <property type="entry name" value="NAD(P)-bd_dom_sf"/>
</dbReference>
<evidence type="ECO:0000313" key="4">
    <source>
        <dbReference type="Proteomes" id="UP000094243"/>
    </source>
</evidence>
<dbReference type="AlphaFoldDB" id="A0A1E3RWH9"/>
<organism evidence="3 4">
    <name type="scientific">Mycolicibacterium holsaticum</name>
    <dbReference type="NCBI Taxonomy" id="152142"/>
    <lineage>
        <taxon>Bacteria</taxon>
        <taxon>Bacillati</taxon>
        <taxon>Actinomycetota</taxon>
        <taxon>Actinomycetes</taxon>
        <taxon>Mycobacteriales</taxon>
        <taxon>Mycobacteriaceae</taxon>
        <taxon>Mycolicibacterium</taxon>
    </lineage>
</organism>
<dbReference type="Proteomes" id="UP000094243">
    <property type="component" value="Unassembled WGS sequence"/>
</dbReference>
<dbReference type="NCBIfam" id="NF005559">
    <property type="entry name" value="PRK07231.1"/>
    <property type="match status" value="1"/>
</dbReference>
<dbReference type="EMBL" id="MIGZ01000044">
    <property type="protein sequence ID" value="ODQ94275.1"/>
    <property type="molecule type" value="Genomic_DNA"/>
</dbReference>
<dbReference type="CDD" id="cd05233">
    <property type="entry name" value="SDR_c"/>
    <property type="match status" value="1"/>
</dbReference>
<evidence type="ECO:0000256" key="1">
    <source>
        <dbReference type="ARBA" id="ARBA00006484"/>
    </source>
</evidence>
<comment type="similarity">
    <text evidence="1">Belongs to the short-chain dehydrogenases/reductases (SDR) family.</text>
</comment>
<dbReference type="OrthoDB" id="4350228at2"/>
<dbReference type="GO" id="GO:0016616">
    <property type="term" value="F:oxidoreductase activity, acting on the CH-OH group of donors, NAD or NADP as acceptor"/>
    <property type="evidence" value="ECO:0007669"/>
    <property type="project" value="TreeGrafter"/>
</dbReference>
<dbReference type="Gene3D" id="3.40.50.720">
    <property type="entry name" value="NAD(P)-binding Rossmann-like Domain"/>
    <property type="match status" value="1"/>
</dbReference>
<reference evidence="4" key="1">
    <citation type="submission" date="2016-09" db="EMBL/GenBank/DDBJ databases">
        <authorList>
            <person name="Greninger A.L."/>
            <person name="Jerome K.R."/>
            <person name="Mcnair B."/>
            <person name="Wallis C."/>
            <person name="Fang F."/>
        </authorList>
    </citation>
    <scope>NUCLEOTIDE SEQUENCE [LARGE SCALE GENOMIC DNA]</scope>
    <source>
        <strain evidence="4">M7</strain>
    </source>
</reference>
<sequence>MDLKLDGKVAIVTGTGAGIGRATVQRLADEGCRLVVNDINDDYLRALVETLPPSTVLPVAGDASVEQTATALVAQALDAYGRVDILVNAVGNMFIKDPVDITVDEWDRVMAVNLRSAFLCCKAVLPTMIAQRSGAIVNLASISSYVGQEINGESTIAYNVTKAAVRQLTTSLATRYARDGVRVNCVVPGPTRTMALQHFYAGMPQEQSDAVFQAVGEETTAIGRSAEPEEIAAAIAFLVSDDASYMVGTALTVDGGFLAR</sequence>
<gene>
    <name evidence="3" type="ORF">BHQ17_09915</name>
</gene>
<dbReference type="PRINTS" id="PR00081">
    <property type="entry name" value="GDHRDH"/>
</dbReference>
<dbReference type="InterPro" id="IPR002347">
    <property type="entry name" value="SDR_fam"/>
</dbReference>
<keyword evidence="2" id="KW-0560">Oxidoreductase</keyword>
<evidence type="ECO:0000313" key="3">
    <source>
        <dbReference type="EMBL" id="ODQ94275.1"/>
    </source>
</evidence>
<comment type="caution">
    <text evidence="3">The sequence shown here is derived from an EMBL/GenBank/DDBJ whole genome shotgun (WGS) entry which is preliminary data.</text>
</comment>
<accession>A0A1E3RWH9</accession>
<proteinExistence type="inferred from homology"/>
<dbReference type="FunFam" id="3.40.50.720:FF:000084">
    <property type="entry name" value="Short-chain dehydrogenase reductase"/>
    <property type="match status" value="1"/>
</dbReference>
<dbReference type="Pfam" id="PF13561">
    <property type="entry name" value="adh_short_C2"/>
    <property type="match status" value="1"/>
</dbReference>
<dbReference type="PANTHER" id="PTHR42760:SF115">
    <property type="entry name" value="3-OXOACYL-[ACYL-CARRIER-PROTEIN] REDUCTASE FABG"/>
    <property type="match status" value="1"/>
</dbReference>
<keyword evidence="4" id="KW-1185">Reference proteome</keyword>
<dbReference type="PANTHER" id="PTHR42760">
    <property type="entry name" value="SHORT-CHAIN DEHYDROGENASES/REDUCTASES FAMILY MEMBER"/>
    <property type="match status" value="1"/>
</dbReference>
<name>A0A1E3RWH9_9MYCO</name>
<dbReference type="PRINTS" id="PR00080">
    <property type="entry name" value="SDRFAMILY"/>
</dbReference>